<proteinExistence type="predicted"/>
<dbReference type="InterPro" id="IPR010982">
    <property type="entry name" value="Lambda_DNA-bd_dom_sf"/>
</dbReference>
<protein>
    <submittedName>
        <fullName evidence="1">Helix-turn-helix domain-containing protein</fullName>
    </submittedName>
</protein>
<comment type="caution">
    <text evidence="1">The sequence shown here is derived from an EMBL/GenBank/DDBJ whole genome shotgun (WGS) entry which is preliminary data.</text>
</comment>
<accession>A0A9D2KMZ8</accession>
<evidence type="ECO:0000313" key="1">
    <source>
        <dbReference type="EMBL" id="HJA09078.1"/>
    </source>
</evidence>
<name>A0A9D2KMZ8_9BACT</name>
<organism evidence="1 2">
    <name type="scientific">Candidatus Mailhella merdigallinarum</name>
    <dbReference type="NCBI Taxonomy" id="2838658"/>
    <lineage>
        <taxon>Bacteria</taxon>
        <taxon>Pseudomonadati</taxon>
        <taxon>Thermodesulfobacteriota</taxon>
        <taxon>Desulfovibrionia</taxon>
        <taxon>Desulfovibrionales</taxon>
        <taxon>Desulfovibrionaceae</taxon>
        <taxon>Mailhella</taxon>
    </lineage>
</organism>
<dbReference type="EMBL" id="DXAN01000025">
    <property type="protein sequence ID" value="HJA09078.1"/>
    <property type="molecule type" value="Genomic_DNA"/>
</dbReference>
<dbReference type="InterPro" id="IPR009679">
    <property type="entry name" value="Phage_186_CII-like"/>
</dbReference>
<sequence length="178" mass="19570">MYDLRNMAAWEAVQAAIEAGGRTRKDVAERAGISLNVLNRYCSRQDGYEPSLGMVVRLCMALDNTLLVQWAEAQLEMPDDAVPVATCRADVLTGIARATASLGDANRLAAETSARGVTPADAREIRSALLDVIGEARMVMAMLQPLAAHRDVRTCAPLASLRPPQKHGGRRPWWRFWR</sequence>
<dbReference type="CDD" id="cd00093">
    <property type="entry name" value="HTH_XRE"/>
    <property type="match status" value="1"/>
</dbReference>
<gene>
    <name evidence="1" type="ORF">H9962_07810</name>
</gene>
<dbReference type="Pfam" id="PF06892">
    <property type="entry name" value="Phage_CP76"/>
    <property type="match status" value="1"/>
</dbReference>
<dbReference type="SUPFAM" id="SSF47413">
    <property type="entry name" value="lambda repressor-like DNA-binding domains"/>
    <property type="match status" value="1"/>
</dbReference>
<evidence type="ECO:0000313" key="2">
    <source>
        <dbReference type="Proteomes" id="UP000824225"/>
    </source>
</evidence>
<reference evidence="1" key="2">
    <citation type="submission" date="2021-04" db="EMBL/GenBank/DDBJ databases">
        <authorList>
            <person name="Gilroy R."/>
        </authorList>
    </citation>
    <scope>NUCLEOTIDE SEQUENCE</scope>
    <source>
        <strain evidence="1">CHK186-16707</strain>
    </source>
</reference>
<reference evidence="1" key="1">
    <citation type="journal article" date="2021" name="PeerJ">
        <title>Extensive microbial diversity within the chicken gut microbiome revealed by metagenomics and culture.</title>
        <authorList>
            <person name="Gilroy R."/>
            <person name="Ravi A."/>
            <person name="Getino M."/>
            <person name="Pursley I."/>
            <person name="Horton D.L."/>
            <person name="Alikhan N.F."/>
            <person name="Baker D."/>
            <person name="Gharbi K."/>
            <person name="Hall N."/>
            <person name="Watson M."/>
            <person name="Adriaenssens E.M."/>
            <person name="Foster-Nyarko E."/>
            <person name="Jarju S."/>
            <person name="Secka A."/>
            <person name="Antonio M."/>
            <person name="Oren A."/>
            <person name="Chaudhuri R.R."/>
            <person name="La Ragione R."/>
            <person name="Hildebrand F."/>
            <person name="Pallen M.J."/>
        </authorList>
    </citation>
    <scope>NUCLEOTIDE SEQUENCE</scope>
    <source>
        <strain evidence="1">CHK186-16707</strain>
    </source>
</reference>
<dbReference type="AlphaFoldDB" id="A0A9D2KMZ8"/>
<dbReference type="GO" id="GO:0003677">
    <property type="term" value="F:DNA binding"/>
    <property type="evidence" value="ECO:0007669"/>
    <property type="project" value="InterPro"/>
</dbReference>
<dbReference type="InterPro" id="IPR001387">
    <property type="entry name" value="Cro/C1-type_HTH"/>
</dbReference>
<dbReference type="Proteomes" id="UP000824225">
    <property type="component" value="Unassembled WGS sequence"/>
</dbReference>